<dbReference type="InterPro" id="IPR036779">
    <property type="entry name" value="LysM_dom_sf"/>
</dbReference>
<accession>A0A0R1ZVS3</accession>
<dbReference type="PROSITE" id="PS51782">
    <property type="entry name" value="LYSM"/>
    <property type="match status" value="1"/>
</dbReference>
<organism evidence="2 3">
    <name type="scientific">Lacticaseibacillus sharpeae JCM 1186 = DSM 20505</name>
    <dbReference type="NCBI Taxonomy" id="1291052"/>
    <lineage>
        <taxon>Bacteria</taxon>
        <taxon>Bacillati</taxon>
        <taxon>Bacillota</taxon>
        <taxon>Bacilli</taxon>
        <taxon>Lactobacillales</taxon>
        <taxon>Lactobacillaceae</taxon>
        <taxon>Lacticaseibacillus</taxon>
    </lineage>
</organism>
<dbReference type="CDD" id="cd00118">
    <property type="entry name" value="LysM"/>
    <property type="match status" value="1"/>
</dbReference>
<feature type="domain" description="LysM" evidence="1">
    <location>
        <begin position="8"/>
        <end position="52"/>
    </location>
</feature>
<dbReference type="PATRIC" id="fig|1291052.5.peg.944"/>
<protein>
    <recommendedName>
        <fullName evidence="1">LysM domain-containing protein</fullName>
    </recommendedName>
</protein>
<dbReference type="Gene3D" id="3.10.350.10">
    <property type="entry name" value="LysM domain"/>
    <property type="match status" value="1"/>
</dbReference>
<proteinExistence type="predicted"/>
<keyword evidence="3" id="KW-1185">Reference proteome</keyword>
<dbReference type="SMART" id="SM00257">
    <property type="entry name" value="LysM"/>
    <property type="match status" value="1"/>
</dbReference>
<sequence length="53" mass="5891">MTTNSSPSTYTIKNGDNLYRIAANNNISLAKLKQINHMTDDANLQPGQTIRLK</sequence>
<gene>
    <name evidence="2" type="ORF">FC18_GL000928</name>
</gene>
<dbReference type="SUPFAM" id="SSF54106">
    <property type="entry name" value="LysM domain"/>
    <property type="match status" value="1"/>
</dbReference>
<reference evidence="2 3" key="1">
    <citation type="journal article" date="2015" name="Genome Announc.">
        <title>Expanding the biotechnology potential of lactobacilli through comparative genomics of 213 strains and associated genera.</title>
        <authorList>
            <person name="Sun Z."/>
            <person name="Harris H.M."/>
            <person name="McCann A."/>
            <person name="Guo C."/>
            <person name="Argimon S."/>
            <person name="Zhang W."/>
            <person name="Yang X."/>
            <person name="Jeffery I.B."/>
            <person name="Cooney J.C."/>
            <person name="Kagawa T.F."/>
            <person name="Liu W."/>
            <person name="Song Y."/>
            <person name="Salvetti E."/>
            <person name="Wrobel A."/>
            <person name="Rasinkangas P."/>
            <person name="Parkhill J."/>
            <person name="Rea M.C."/>
            <person name="O'Sullivan O."/>
            <person name="Ritari J."/>
            <person name="Douillard F.P."/>
            <person name="Paul Ross R."/>
            <person name="Yang R."/>
            <person name="Briner A.E."/>
            <person name="Felis G.E."/>
            <person name="de Vos W.M."/>
            <person name="Barrangou R."/>
            <person name="Klaenhammer T.R."/>
            <person name="Caufield P.W."/>
            <person name="Cui Y."/>
            <person name="Zhang H."/>
            <person name="O'Toole P.W."/>
        </authorList>
    </citation>
    <scope>NUCLEOTIDE SEQUENCE [LARGE SCALE GENOMIC DNA]</scope>
    <source>
        <strain evidence="2 3">DSM 20505</strain>
    </source>
</reference>
<comment type="caution">
    <text evidence="2">The sequence shown here is derived from an EMBL/GenBank/DDBJ whole genome shotgun (WGS) entry which is preliminary data.</text>
</comment>
<dbReference type="Proteomes" id="UP000051679">
    <property type="component" value="Unassembled WGS sequence"/>
</dbReference>
<dbReference type="EMBL" id="AYYO01000011">
    <property type="protein sequence ID" value="KRM55878.1"/>
    <property type="molecule type" value="Genomic_DNA"/>
</dbReference>
<evidence type="ECO:0000259" key="1">
    <source>
        <dbReference type="PROSITE" id="PS51782"/>
    </source>
</evidence>
<dbReference type="AlphaFoldDB" id="A0A0R1ZVS3"/>
<name>A0A0R1ZVS3_9LACO</name>
<dbReference type="STRING" id="1291052.FC18_GL000928"/>
<dbReference type="InterPro" id="IPR018392">
    <property type="entry name" value="LysM"/>
</dbReference>
<dbReference type="Pfam" id="PF01476">
    <property type="entry name" value="LysM"/>
    <property type="match status" value="1"/>
</dbReference>
<evidence type="ECO:0000313" key="3">
    <source>
        <dbReference type="Proteomes" id="UP000051679"/>
    </source>
</evidence>
<evidence type="ECO:0000313" key="2">
    <source>
        <dbReference type="EMBL" id="KRM55878.1"/>
    </source>
</evidence>